<gene>
    <name evidence="2" type="ORF">F938_01226</name>
</gene>
<dbReference type="HOGENOM" id="CLU_2490692_0_0_6"/>
<organism evidence="2 3">
    <name type="scientific">Acinetobacter bereziniae LMG 1003 = CIP 70.12</name>
    <dbReference type="NCBI Taxonomy" id="981324"/>
    <lineage>
        <taxon>Bacteria</taxon>
        <taxon>Pseudomonadati</taxon>
        <taxon>Pseudomonadota</taxon>
        <taxon>Gammaproteobacteria</taxon>
        <taxon>Moraxellales</taxon>
        <taxon>Moraxellaceae</taxon>
        <taxon>Acinetobacter</taxon>
    </lineage>
</organism>
<proteinExistence type="predicted"/>
<evidence type="ECO:0000256" key="1">
    <source>
        <dbReference type="SAM" id="Coils"/>
    </source>
</evidence>
<dbReference type="PATRIC" id="fig|1217650.3.peg.1202"/>
<dbReference type="Proteomes" id="UP000013251">
    <property type="component" value="Unassembled WGS sequence"/>
</dbReference>
<evidence type="ECO:0000313" key="2">
    <source>
        <dbReference type="EMBL" id="ENV98167.1"/>
    </source>
</evidence>
<keyword evidence="3" id="KW-1185">Reference proteome</keyword>
<dbReference type="EMBL" id="APQG01000017">
    <property type="protein sequence ID" value="ENV98167.1"/>
    <property type="molecule type" value="Genomic_DNA"/>
</dbReference>
<accession>N9DIW8</accession>
<comment type="caution">
    <text evidence="2">The sequence shown here is derived from an EMBL/GenBank/DDBJ whole genome shotgun (WGS) entry which is preliminary data.</text>
</comment>
<feature type="coiled-coil region" evidence="1">
    <location>
        <begin position="50"/>
        <end position="77"/>
    </location>
</feature>
<protein>
    <submittedName>
        <fullName evidence="2">Uncharacterized protein</fullName>
    </submittedName>
</protein>
<dbReference type="RefSeq" id="WP_005030350.1">
    <property type="nucleotide sequence ID" value="NZ_KB849755.1"/>
</dbReference>
<reference evidence="2 3" key="1">
    <citation type="submission" date="2013-02" db="EMBL/GenBank/DDBJ databases">
        <title>The Genome Sequence of Acinetobacter bereziniae CIP 70.12.</title>
        <authorList>
            <consortium name="The Broad Institute Genome Sequencing Platform"/>
            <consortium name="The Broad Institute Genome Sequencing Center for Infectious Disease"/>
            <person name="Cerqueira G."/>
            <person name="Feldgarden M."/>
            <person name="Courvalin P."/>
            <person name="Perichon B."/>
            <person name="Grillot-Courvalin C."/>
            <person name="Clermont D."/>
            <person name="Rocha E."/>
            <person name="Yoon E.-J."/>
            <person name="Nemec A."/>
            <person name="Walker B."/>
            <person name="Young S.K."/>
            <person name="Zeng Q."/>
            <person name="Gargeya S."/>
            <person name="Fitzgerald M."/>
            <person name="Haas B."/>
            <person name="Abouelleil A."/>
            <person name="Alvarado L."/>
            <person name="Arachchi H.M."/>
            <person name="Berlin A.M."/>
            <person name="Chapman S.B."/>
            <person name="Dewar J."/>
            <person name="Goldberg J."/>
            <person name="Griggs A."/>
            <person name="Gujja S."/>
            <person name="Hansen M."/>
            <person name="Howarth C."/>
            <person name="Imamovic A."/>
            <person name="Larimer J."/>
            <person name="McCowan C."/>
            <person name="Murphy C."/>
            <person name="Neiman D."/>
            <person name="Pearson M."/>
            <person name="Priest M."/>
            <person name="Roberts A."/>
            <person name="Saif S."/>
            <person name="Shea T."/>
            <person name="Sisk P."/>
            <person name="Sykes S."/>
            <person name="Wortman J."/>
            <person name="Nusbaum C."/>
            <person name="Birren B."/>
        </authorList>
    </citation>
    <scope>NUCLEOTIDE SEQUENCE [LARGE SCALE GENOMIC DNA]</scope>
    <source>
        <strain evidence="2 3">CIP 70.12</strain>
    </source>
</reference>
<dbReference type="AlphaFoldDB" id="N9DIW8"/>
<name>N9DIW8_ACIBZ</name>
<evidence type="ECO:0000313" key="3">
    <source>
        <dbReference type="Proteomes" id="UP000013251"/>
    </source>
</evidence>
<keyword evidence="1" id="KW-0175">Coiled coil</keyword>
<sequence length="86" mass="9848">MDIESVRKQRAELEKLMGSKFKEETIKYGIELLSNQQVGAMISCSGLTNLERITQDKNDLLEKINALEKENKELKHKLVLKTLGMN</sequence>